<evidence type="ECO:0000256" key="2">
    <source>
        <dbReference type="ARBA" id="ARBA00022692"/>
    </source>
</evidence>
<dbReference type="RefSeq" id="WP_047433019.1">
    <property type="nucleotide sequence ID" value="NZ_VFPD01000001.1"/>
</dbReference>
<evidence type="ECO:0000256" key="5">
    <source>
        <dbReference type="SAM" id="Phobius"/>
    </source>
</evidence>
<feature type="transmembrane region" description="Helical" evidence="5">
    <location>
        <begin position="320"/>
        <end position="340"/>
    </location>
</feature>
<evidence type="ECO:0000256" key="1">
    <source>
        <dbReference type="ARBA" id="ARBA00004141"/>
    </source>
</evidence>
<evidence type="ECO:0000313" key="8">
    <source>
        <dbReference type="Proteomes" id="UP000316437"/>
    </source>
</evidence>
<keyword evidence="7" id="KW-0436">Ligase</keyword>
<dbReference type="Proteomes" id="UP000316437">
    <property type="component" value="Unassembled WGS sequence"/>
</dbReference>
<feature type="transmembrane region" description="Helical" evidence="5">
    <location>
        <begin position="111"/>
        <end position="132"/>
    </location>
</feature>
<feature type="transmembrane region" description="Helical" evidence="5">
    <location>
        <begin position="185"/>
        <end position="202"/>
    </location>
</feature>
<sequence length="400" mass="45881">MNYLKKNITPILIISQIFGLYGGMLQAPRILAILFLPLLIRELNKKLIKGKEFLFFFFSFIIYCVLSMLLLTFNNDQSLKEFAYALINFIIFVEILTFSKYVSLNKLINGWVIFVLLSIPIAIIEINFNLHFSNSKFGDDTVLGGVGTLRKYAAITFGNYNLYNHLLAISFPFILAKFKFITNKLFKIFYIVFVLAIVWVVLTNASRGTMLCLLISTIIYIIFYSSKSISKTIIYTFISIIASFAGYLYVMNNAAFAYLKTRIEQKGLEDNSRKEMINVGIDMFIDSKFLGVGAGNFSETASKMTNNPILVPHNLFIELLSQYGIIVFVAFLLLLFKIFNPRRIFKKREIPNYILLGSLLVMPLAFTINSVYLNNPYMWIWLASLYCISSFYKTTAKNVN</sequence>
<dbReference type="EMBL" id="VFPD01000001">
    <property type="protein sequence ID" value="TQM20430.1"/>
    <property type="molecule type" value="Genomic_DNA"/>
</dbReference>
<dbReference type="InterPro" id="IPR007016">
    <property type="entry name" value="O-antigen_ligase-rel_domated"/>
</dbReference>
<proteinExistence type="predicted"/>
<comment type="subcellular location">
    <subcellularLocation>
        <location evidence="1">Membrane</location>
        <topology evidence="1">Multi-pass membrane protein</topology>
    </subcellularLocation>
</comment>
<dbReference type="AlphaFoldDB" id="A0A543EFS6"/>
<feature type="transmembrane region" description="Helical" evidence="5">
    <location>
        <begin position="378"/>
        <end position="395"/>
    </location>
</feature>
<feature type="transmembrane region" description="Helical" evidence="5">
    <location>
        <begin position="232"/>
        <end position="250"/>
    </location>
</feature>
<keyword evidence="3 5" id="KW-1133">Transmembrane helix</keyword>
<organism evidence="7 8">
    <name type="scientific">Chryseobacterium aquifrigidense</name>
    <dbReference type="NCBI Taxonomy" id="558021"/>
    <lineage>
        <taxon>Bacteria</taxon>
        <taxon>Pseudomonadati</taxon>
        <taxon>Bacteroidota</taxon>
        <taxon>Flavobacteriia</taxon>
        <taxon>Flavobacteriales</taxon>
        <taxon>Weeksellaceae</taxon>
        <taxon>Chryseobacterium group</taxon>
        <taxon>Chryseobacterium</taxon>
    </lineage>
</organism>
<evidence type="ECO:0000313" key="7">
    <source>
        <dbReference type="EMBL" id="TQM20430.1"/>
    </source>
</evidence>
<gene>
    <name evidence="7" type="ORF">FB551_0099</name>
</gene>
<keyword evidence="4 5" id="KW-0472">Membrane</keyword>
<name>A0A543EFS6_9FLAO</name>
<keyword evidence="2 5" id="KW-0812">Transmembrane</keyword>
<accession>A0A543EFS6</accession>
<feature type="transmembrane region" description="Helical" evidence="5">
    <location>
        <begin position="208"/>
        <end position="225"/>
    </location>
</feature>
<protein>
    <submittedName>
        <fullName evidence="7">O-antigen ligase-like membrane protein</fullName>
    </submittedName>
</protein>
<feature type="transmembrane region" description="Helical" evidence="5">
    <location>
        <begin position="352"/>
        <end position="372"/>
    </location>
</feature>
<feature type="transmembrane region" description="Helical" evidence="5">
    <location>
        <begin position="52"/>
        <end position="70"/>
    </location>
</feature>
<dbReference type="GO" id="GO:0016020">
    <property type="term" value="C:membrane"/>
    <property type="evidence" value="ECO:0007669"/>
    <property type="project" value="UniProtKB-SubCell"/>
</dbReference>
<dbReference type="PANTHER" id="PTHR37422:SF13">
    <property type="entry name" value="LIPOPOLYSACCHARIDE BIOSYNTHESIS PROTEIN PA4999-RELATED"/>
    <property type="match status" value="1"/>
</dbReference>
<reference evidence="7 8" key="1">
    <citation type="submission" date="2019-06" db="EMBL/GenBank/DDBJ databases">
        <title>Sorghum-associated microbial communities from plants grown in Nebraska, USA.</title>
        <authorList>
            <person name="Schachtman D."/>
        </authorList>
    </citation>
    <scope>NUCLEOTIDE SEQUENCE [LARGE SCALE GENOMIC DNA]</scope>
    <source>
        <strain evidence="7 8">110</strain>
    </source>
</reference>
<dbReference type="InterPro" id="IPR051533">
    <property type="entry name" value="WaaL-like"/>
</dbReference>
<feature type="transmembrane region" description="Helical" evidence="5">
    <location>
        <begin position="152"/>
        <end position="173"/>
    </location>
</feature>
<dbReference type="PANTHER" id="PTHR37422">
    <property type="entry name" value="TEICHURONIC ACID BIOSYNTHESIS PROTEIN TUAE"/>
    <property type="match status" value="1"/>
</dbReference>
<evidence type="ECO:0000256" key="4">
    <source>
        <dbReference type="ARBA" id="ARBA00023136"/>
    </source>
</evidence>
<comment type="caution">
    <text evidence="7">The sequence shown here is derived from an EMBL/GenBank/DDBJ whole genome shotgun (WGS) entry which is preliminary data.</text>
</comment>
<evidence type="ECO:0000259" key="6">
    <source>
        <dbReference type="Pfam" id="PF04932"/>
    </source>
</evidence>
<dbReference type="GO" id="GO:0016874">
    <property type="term" value="F:ligase activity"/>
    <property type="evidence" value="ECO:0007669"/>
    <property type="project" value="UniProtKB-KW"/>
</dbReference>
<evidence type="ECO:0000256" key="3">
    <source>
        <dbReference type="ARBA" id="ARBA00022989"/>
    </source>
</evidence>
<feature type="transmembrane region" description="Helical" evidence="5">
    <location>
        <begin position="20"/>
        <end position="40"/>
    </location>
</feature>
<dbReference type="Pfam" id="PF04932">
    <property type="entry name" value="Wzy_C"/>
    <property type="match status" value="1"/>
</dbReference>
<keyword evidence="8" id="KW-1185">Reference proteome</keyword>
<feature type="transmembrane region" description="Helical" evidence="5">
    <location>
        <begin position="82"/>
        <end position="99"/>
    </location>
</feature>
<feature type="domain" description="O-antigen ligase-related" evidence="6">
    <location>
        <begin position="193"/>
        <end position="332"/>
    </location>
</feature>